<keyword evidence="3" id="KW-1185">Reference proteome</keyword>
<dbReference type="InterPro" id="IPR050237">
    <property type="entry name" value="ATP-dep_AMP-bd_enzyme"/>
</dbReference>
<evidence type="ECO:0000313" key="3">
    <source>
        <dbReference type="Proteomes" id="UP000011546"/>
    </source>
</evidence>
<dbReference type="PANTHER" id="PTHR43767">
    <property type="entry name" value="LONG-CHAIN-FATTY-ACID--COA LIGASE"/>
    <property type="match status" value="1"/>
</dbReference>
<accession>M0PHY1</accession>
<dbReference type="GO" id="GO:0016874">
    <property type="term" value="F:ligase activity"/>
    <property type="evidence" value="ECO:0007669"/>
    <property type="project" value="UniProtKB-KW"/>
</dbReference>
<dbReference type="Gene3D" id="3.40.50.12780">
    <property type="entry name" value="N-terminal domain of ligase-like"/>
    <property type="match status" value="1"/>
</dbReference>
<proteinExistence type="predicted"/>
<dbReference type="InterPro" id="IPR042099">
    <property type="entry name" value="ANL_N_sf"/>
</dbReference>
<reference evidence="2 3" key="1">
    <citation type="journal article" date="2014" name="PLoS Genet.">
        <title>Phylogenetically driven sequencing of extremely halophilic archaea reveals strategies for static and dynamic osmo-response.</title>
        <authorList>
            <person name="Becker E.A."/>
            <person name="Seitzer P.M."/>
            <person name="Tritt A."/>
            <person name="Larsen D."/>
            <person name="Krusor M."/>
            <person name="Yao A.I."/>
            <person name="Wu D."/>
            <person name="Madern D."/>
            <person name="Eisen J.A."/>
            <person name="Darling A.E."/>
            <person name="Facciotti M.T."/>
        </authorList>
    </citation>
    <scope>NUCLEOTIDE SEQUENCE [LARGE SCALE GENOMIC DNA]</scope>
    <source>
        <strain evidence="2 3">JCM 14978</strain>
    </source>
</reference>
<sequence length="252" mass="28158">MTAIGSLHQLTEYDTPASLSGEDTLLPSIPMFHLLAWGSPVIAPYLGADLLMTGQYDPETVGSLVEDGEATWTNMVPTMARQLLETDHSLDGLKVLTGDSTIQRDLVSQFREHDIEFSTIYGGTDMLAASISIWSDEARNEGGYEYLRRVTHPVPFGEFQLVHQEGMEDDMGEIQFRAPWLPDGYYKLPEKTADAFVDGWFNTALFCRLVTTVWDALTVIFRQINPEMDAVWRYGIAQTACLDVSRSCQTAC</sequence>
<dbReference type="Proteomes" id="UP000011546">
    <property type="component" value="Unassembled WGS sequence"/>
</dbReference>
<protein>
    <submittedName>
        <fullName evidence="2">Acyl-CoA synthetase (AMP-forming)/AMP-acid ligase II</fullName>
    </submittedName>
</protein>
<evidence type="ECO:0000313" key="2">
    <source>
        <dbReference type="EMBL" id="EMA69219.1"/>
    </source>
</evidence>
<dbReference type="STRING" id="1230456.C468_01580"/>
<dbReference type="InterPro" id="IPR000873">
    <property type="entry name" value="AMP-dep_synth/lig_dom"/>
</dbReference>
<feature type="domain" description="AMP-dependent synthetase/ligase" evidence="1">
    <location>
        <begin position="17"/>
        <end position="186"/>
    </location>
</feature>
<dbReference type="EMBL" id="AOJH01000012">
    <property type="protein sequence ID" value="EMA69219.1"/>
    <property type="molecule type" value="Genomic_DNA"/>
</dbReference>
<name>M0PHY1_9EURY</name>
<dbReference type="OrthoDB" id="193284at2157"/>
<evidence type="ECO:0000259" key="1">
    <source>
        <dbReference type="Pfam" id="PF00501"/>
    </source>
</evidence>
<dbReference type="PANTHER" id="PTHR43767:SF11">
    <property type="entry name" value="MEDIUM-CHAIN-FATTY-ACID--COA LIGASE"/>
    <property type="match status" value="1"/>
</dbReference>
<dbReference type="AlphaFoldDB" id="M0PHY1"/>
<comment type="caution">
    <text evidence="2">The sequence shown here is derived from an EMBL/GenBank/DDBJ whole genome shotgun (WGS) entry which is preliminary data.</text>
</comment>
<organism evidence="2 3">
    <name type="scientific">Halorubrum kocurii JCM 14978</name>
    <dbReference type="NCBI Taxonomy" id="1230456"/>
    <lineage>
        <taxon>Archaea</taxon>
        <taxon>Methanobacteriati</taxon>
        <taxon>Methanobacteriota</taxon>
        <taxon>Stenosarchaea group</taxon>
        <taxon>Halobacteria</taxon>
        <taxon>Halobacteriales</taxon>
        <taxon>Haloferacaceae</taxon>
        <taxon>Halorubrum</taxon>
    </lineage>
</organism>
<dbReference type="RefSeq" id="WP_008847089.1">
    <property type="nucleotide sequence ID" value="NZ_AOJH01000012.1"/>
</dbReference>
<dbReference type="SUPFAM" id="SSF56801">
    <property type="entry name" value="Acetyl-CoA synthetase-like"/>
    <property type="match status" value="1"/>
</dbReference>
<keyword evidence="2" id="KW-0436">Ligase</keyword>
<dbReference type="Pfam" id="PF00501">
    <property type="entry name" value="AMP-binding"/>
    <property type="match status" value="1"/>
</dbReference>
<gene>
    <name evidence="2" type="ORF">C468_01580</name>
</gene>